<dbReference type="EMBL" id="CP011913">
    <property type="protein sequence ID" value="AKN77508.1"/>
    <property type="molecule type" value="Genomic_DNA"/>
</dbReference>
<evidence type="ECO:0000313" key="2">
    <source>
        <dbReference type="Proteomes" id="UP000036185"/>
    </source>
</evidence>
<dbReference type="RefSeq" id="WP_029974459.1">
    <property type="nucleotide sequence ID" value="NZ_CP011913.1"/>
</dbReference>
<protein>
    <submittedName>
        <fullName evidence="1">Uncharacterized protein</fullName>
    </submittedName>
</protein>
<organism evidence="1 2">
    <name type="scientific">Corynebacterium ulcerans FRC58</name>
    <dbReference type="NCBI Taxonomy" id="1408268"/>
    <lineage>
        <taxon>Bacteria</taxon>
        <taxon>Bacillati</taxon>
        <taxon>Actinomycetota</taxon>
        <taxon>Actinomycetes</taxon>
        <taxon>Mycobacteriales</taxon>
        <taxon>Corynebacteriaceae</taxon>
        <taxon>Corynebacterium</taxon>
    </lineage>
</organism>
<gene>
    <name evidence="1" type="ORF">CulFRC58_1654</name>
</gene>
<reference evidence="1 2" key="1">
    <citation type="journal article" date="2014" name="Int. J. Syst. Evol. Microbiol.">
        <title>Draft Genome Sequence of Corynebacterium ulcerans FRC58, Isolated from the Bronchitic Aspiration of a Patient in France.</title>
        <authorList>
            <person name="Silva Ado S."/>
            <person name="Barauna R.A."/>
            <person name="de Sa P.C."/>
            <person name="das Gracas D.A."/>
            <person name="Carneiro A.R."/>
            <person name="Thouvenin M."/>
            <person name="Azevedo V."/>
            <person name="Badell E."/>
            <person name="Guiso N."/>
            <person name="da Silva A.L."/>
            <person name="Ramos R.T."/>
        </authorList>
    </citation>
    <scope>NUCLEOTIDE SEQUENCE [LARGE SCALE GENOMIC DNA]</scope>
    <source>
        <strain evidence="1 2">FRC58</strain>
    </source>
</reference>
<accession>A0ABN4GVB2</accession>
<sequence>MKAAHITITPELMKYGFDFNAYNEVMGSTGWTRNWWAIIDGHTAIAAENSRDLVEYTYIMAGKEVEAFDGGPRPGLHRRMRETIAENLGVDVVDVKLYQREVHL</sequence>
<evidence type="ECO:0000313" key="1">
    <source>
        <dbReference type="EMBL" id="AKN77508.1"/>
    </source>
</evidence>
<name>A0ABN4GVB2_CORUL</name>
<proteinExistence type="predicted"/>
<dbReference type="Proteomes" id="UP000036185">
    <property type="component" value="Chromosome"/>
</dbReference>
<keyword evidence="2" id="KW-1185">Reference proteome</keyword>